<sequence length="408" mass="44244">MKAWALPMLALGLCCALAGTARAHDEPAAPRPVDPACKLDAADAAQAGPDCAEAWIDHNLGLADVQAIGTHNSYKLAIPAEELAAHRARDAAGADSLDYAHAPLHEQLELGMRQLELDVYYDPQGGRYAHPPGALRQGYGEAGPWPSGVAVQMARPGFKVMHLADIDFRSQCMVFVECLRQIRAWSRQHPQHAPILILINAKDGKGGPGAAAPLAFDAKAFDALDAEVRAVFAADELITPDDVRGRAATLREAVLAGGWPKLGAARGKVLFALDEEPRKVALYRGARRSLQGRAMFVNGDESSADAAYLTINDPVADGERIRAAVRAGFLVRTRADADTAEARRNDPRRREAAFASGAQYISTDYPRPDLRFSRYRVTFPRSEVVRCNPLRAQDRCAHRAVEAPEKHD</sequence>
<dbReference type="SUPFAM" id="SSF51695">
    <property type="entry name" value="PLC-like phosphodiesterases"/>
    <property type="match status" value="1"/>
</dbReference>
<reference evidence="2 3" key="1">
    <citation type="submission" date="2015-11" db="EMBL/GenBank/DDBJ databases">
        <title>Genome sequences of Lysobacter enzymogenes strain C3 and Lysobacter antibioticus ATCC 29479.</title>
        <authorList>
            <person name="Kobayashi D.Y."/>
        </authorList>
    </citation>
    <scope>NUCLEOTIDE SEQUENCE [LARGE SCALE GENOMIC DNA]</scope>
    <source>
        <strain evidence="2 3">C3</strain>
    </source>
</reference>
<dbReference type="Gene3D" id="3.20.20.190">
    <property type="entry name" value="Phosphatidylinositol (PI) phosphodiesterase"/>
    <property type="match status" value="1"/>
</dbReference>
<accession>A0A0S2DD57</accession>
<dbReference type="EMBL" id="CP013140">
    <property type="protein sequence ID" value="ALN56367.1"/>
    <property type="molecule type" value="Genomic_DNA"/>
</dbReference>
<protein>
    <recommendedName>
        <fullName evidence="4">Phosphoinositide phospholipase C, Ca2+-dependent</fullName>
    </recommendedName>
</protein>
<dbReference type="STRING" id="69.GLE_1009"/>
<evidence type="ECO:0000313" key="2">
    <source>
        <dbReference type="EMBL" id="ALN56367.1"/>
    </source>
</evidence>
<dbReference type="GO" id="GO:0006629">
    <property type="term" value="P:lipid metabolic process"/>
    <property type="evidence" value="ECO:0007669"/>
    <property type="project" value="InterPro"/>
</dbReference>
<keyword evidence="1" id="KW-0732">Signal</keyword>
<evidence type="ECO:0000256" key="1">
    <source>
        <dbReference type="SAM" id="SignalP"/>
    </source>
</evidence>
<dbReference type="InterPro" id="IPR017946">
    <property type="entry name" value="PLC-like_Pdiesterase_TIM-brl"/>
</dbReference>
<dbReference type="CDD" id="cd08589">
    <property type="entry name" value="PI-PLCc_SaPLC1_like"/>
    <property type="match status" value="1"/>
</dbReference>
<gene>
    <name evidence="2" type="ORF">GLE_1009</name>
</gene>
<dbReference type="GO" id="GO:0008081">
    <property type="term" value="F:phosphoric diester hydrolase activity"/>
    <property type="evidence" value="ECO:0007669"/>
    <property type="project" value="InterPro"/>
</dbReference>
<organism evidence="2 3">
    <name type="scientific">Lysobacter enzymogenes</name>
    <dbReference type="NCBI Taxonomy" id="69"/>
    <lineage>
        <taxon>Bacteria</taxon>
        <taxon>Pseudomonadati</taxon>
        <taxon>Pseudomonadota</taxon>
        <taxon>Gammaproteobacteria</taxon>
        <taxon>Lysobacterales</taxon>
        <taxon>Lysobacteraceae</taxon>
        <taxon>Lysobacter</taxon>
    </lineage>
</organism>
<dbReference type="PATRIC" id="fig|69.6.peg.997"/>
<dbReference type="KEGG" id="lez:GLE_1009"/>
<feature type="chain" id="PRO_5006594952" description="Phosphoinositide phospholipase C, Ca2+-dependent" evidence="1">
    <location>
        <begin position="24"/>
        <end position="408"/>
    </location>
</feature>
<name>A0A0S2DD57_LYSEN</name>
<feature type="signal peptide" evidence="1">
    <location>
        <begin position="1"/>
        <end position="23"/>
    </location>
</feature>
<dbReference type="AlphaFoldDB" id="A0A0S2DD57"/>
<dbReference type="Proteomes" id="UP000061569">
    <property type="component" value="Chromosome"/>
</dbReference>
<evidence type="ECO:0008006" key="4">
    <source>
        <dbReference type="Google" id="ProtNLM"/>
    </source>
</evidence>
<proteinExistence type="predicted"/>
<evidence type="ECO:0000313" key="3">
    <source>
        <dbReference type="Proteomes" id="UP000061569"/>
    </source>
</evidence>
<dbReference type="InterPro" id="IPR032075">
    <property type="entry name" value="PI-PLC-C1"/>
</dbReference>
<dbReference type="Pfam" id="PF16670">
    <property type="entry name" value="PI-PLC-C1"/>
    <property type="match status" value="1"/>
</dbReference>